<sequence>MKPTHTARPTQCPFCKTANYAVEYRGVKTKEERSIEQFEEQKVIEAQLRMRQKELQDEEAKMKRKQSRCSSSRTVTPTTEVEYRDICSTSFSVPSYQCTEQGNECCSSEPSCSSQANMRPFHSRHNRDDNVDMNLEDMMVMEAIWRSIQEQGHLVNPVCGSYFPVIEPPSRERQAFVPAAPLEMPHPGGYSCAVAALAEHQAPSMDFSYMSGSSTYPVFDMIRRPCNMSSGSLCGAENSSLDTWSGIAPSCSREVVRDEGECSADHWSEGAEAGTSYAGSDIMADAGAMQPLPFAENFAMGPSHFRPESVEEQMMFSMAVSLAEAHHGRTQAQGLAWL</sequence>
<dbReference type="ExpressionAtlas" id="A0A1D6QPI1">
    <property type="expression patterns" value="baseline and differential"/>
</dbReference>
<gene>
    <name evidence="1" type="ORF">ZEAMMB73_Zm00001d053448</name>
</gene>
<dbReference type="InterPro" id="IPR039301">
    <property type="entry name" value="Sip5/DA2"/>
</dbReference>
<dbReference type="AlphaFoldDB" id="A0A1D6QPI1"/>
<organism evidence="1">
    <name type="scientific">Zea mays</name>
    <name type="common">Maize</name>
    <dbReference type="NCBI Taxonomy" id="4577"/>
    <lineage>
        <taxon>Eukaryota</taxon>
        <taxon>Viridiplantae</taxon>
        <taxon>Streptophyta</taxon>
        <taxon>Embryophyta</taxon>
        <taxon>Tracheophyta</taxon>
        <taxon>Spermatophyta</taxon>
        <taxon>Magnoliopsida</taxon>
        <taxon>Liliopsida</taxon>
        <taxon>Poales</taxon>
        <taxon>Poaceae</taxon>
        <taxon>PACMAD clade</taxon>
        <taxon>Panicoideae</taxon>
        <taxon>Andropogonodae</taxon>
        <taxon>Andropogoneae</taxon>
        <taxon>Tripsacinae</taxon>
        <taxon>Zea</taxon>
    </lineage>
</organism>
<accession>A0A1D6QPI1</accession>
<dbReference type="PaxDb" id="4577-GRMZM2G170088_P01"/>
<dbReference type="PANTHER" id="PTHR31315:SF1">
    <property type="entry name" value="PROTEIN SIP5"/>
    <property type="match status" value="1"/>
</dbReference>
<dbReference type="EMBL" id="CM000780">
    <property type="protein sequence ID" value="AQK59473.1"/>
    <property type="molecule type" value="Genomic_DNA"/>
</dbReference>
<proteinExistence type="predicted"/>
<dbReference type="eggNOG" id="KOG2789">
    <property type="taxonomic scope" value="Eukaryota"/>
</dbReference>
<name>A0A1D6QPI1_MAIZE</name>
<protein>
    <submittedName>
        <fullName evidence="1">Putative RING zinc finger domain superfamily protein</fullName>
    </submittedName>
</protein>
<reference evidence="1" key="1">
    <citation type="submission" date="2015-12" db="EMBL/GenBank/DDBJ databases">
        <title>Update maize B73 reference genome by single molecule sequencing technologies.</title>
        <authorList>
            <consortium name="Maize Genome Sequencing Project"/>
            <person name="Ware D."/>
        </authorList>
    </citation>
    <scope>NUCLEOTIDE SEQUENCE</scope>
    <source>
        <tissue evidence="1">Seedling</tissue>
    </source>
</reference>
<evidence type="ECO:0000313" key="1">
    <source>
        <dbReference type="EMBL" id="AQK59473.1"/>
    </source>
</evidence>
<dbReference type="PANTHER" id="PTHR31315">
    <property type="entry name" value="PROTEIN SIP5"/>
    <property type="match status" value="1"/>
</dbReference>